<dbReference type="Gene3D" id="3.90.550.10">
    <property type="entry name" value="Spore Coat Polysaccharide Biosynthesis Protein SpsA, Chain A"/>
    <property type="match status" value="1"/>
</dbReference>
<dbReference type="EMBL" id="JAYGHK010000111">
    <property type="protein sequence ID" value="MEA5610522.1"/>
    <property type="molecule type" value="Genomic_DNA"/>
</dbReference>
<accession>A0ABU5UWP4</accession>
<reference evidence="1 2" key="1">
    <citation type="submission" date="2023-12" db="EMBL/GenBank/DDBJ databases">
        <title>Baltic Sea Cyanobacteria.</title>
        <authorList>
            <person name="Delbaje E."/>
            <person name="Fewer D.P."/>
            <person name="Shishido T.K."/>
        </authorList>
    </citation>
    <scope>NUCLEOTIDE SEQUENCE [LARGE SCALE GENOMIC DNA]</scope>
    <source>
        <strain evidence="1 2">UHCC 0060</strain>
    </source>
</reference>
<dbReference type="SUPFAM" id="SSF53448">
    <property type="entry name" value="Nucleotide-diphospho-sugar transferases"/>
    <property type="match status" value="1"/>
</dbReference>
<keyword evidence="2" id="KW-1185">Reference proteome</keyword>
<evidence type="ECO:0000313" key="2">
    <source>
        <dbReference type="Proteomes" id="UP001303285"/>
    </source>
</evidence>
<proteinExistence type="predicted"/>
<dbReference type="Proteomes" id="UP001303285">
    <property type="component" value="Unassembled WGS sequence"/>
</dbReference>
<sequence length="356" mass="40607">MSNHLKLASSLDDVPLPDKLPPIVLIAFTRPELLKEVLTAISQQSLLPPKIIGFIDGARKSDDEPLIAQCISLLEDFSALVPVHIVARKNNLGCDQNVILGLTEVLSSHNSLVYLEDDTVPNEHFYDRMCRLLETYRECKQVCSISAYANLPAGFDSQVDTDFIVSNRVFCLGFATWFDRWQELDLVNQSAQHNPFGSFYQIPATSQTKMTMVNQFWLEKNKQTDWVITFTLAALYHHKVHIISTTSFTYNIGFGHPQSKTYKGKEPSWVNAKYKADFRANSLPSSLELPEQLKLALSDTDLVQYLLTQKGLWLNPSAFLYLLPKFQSFRSRVILFKLFITRLPLMLKRWRSGLPT</sequence>
<comment type="caution">
    <text evidence="1">The sequence shown here is derived from an EMBL/GenBank/DDBJ whole genome shotgun (WGS) entry which is preliminary data.</text>
</comment>
<protein>
    <submittedName>
        <fullName evidence="1">Sugar transferase</fullName>
    </submittedName>
</protein>
<name>A0ABU5UWP4_NODSP</name>
<keyword evidence="1" id="KW-0808">Transferase</keyword>
<dbReference type="GO" id="GO:0016740">
    <property type="term" value="F:transferase activity"/>
    <property type="evidence" value="ECO:0007669"/>
    <property type="project" value="UniProtKB-KW"/>
</dbReference>
<evidence type="ECO:0000313" key="1">
    <source>
        <dbReference type="EMBL" id="MEA5610522.1"/>
    </source>
</evidence>
<dbReference type="InterPro" id="IPR029044">
    <property type="entry name" value="Nucleotide-diphossugar_trans"/>
</dbReference>
<dbReference type="GeneID" id="78018996"/>
<dbReference type="RefSeq" id="WP_006197795.1">
    <property type="nucleotide sequence ID" value="NZ_JAYGHK010000111.1"/>
</dbReference>
<gene>
    <name evidence="1" type="ORF">VB695_21020</name>
</gene>
<organism evidence="1 2">
    <name type="scientific">Nodularia spumigena UHCC 0060</name>
    <dbReference type="NCBI Taxonomy" id="3110300"/>
    <lineage>
        <taxon>Bacteria</taxon>
        <taxon>Bacillati</taxon>
        <taxon>Cyanobacteriota</taxon>
        <taxon>Cyanophyceae</taxon>
        <taxon>Nostocales</taxon>
        <taxon>Nodulariaceae</taxon>
        <taxon>Nodularia</taxon>
    </lineage>
</organism>